<reference evidence="1 2" key="1">
    <citation type="submission" date="2007-06" db="EMBL/GenBank/DDBJ databases">
        <authorList>
            <person name="Shimkets L."/>
            <person name="Ferriera S."/>
            <person name="Johnson J."/>
            <person name="Kravitz S."/>
            <person name="Beeson K."/>
            <person name="Sutton G."/>
            <person name="Rogers Y.-H."/>
            <person name="Friedman R."/>
            <person name="Frazier M."/>
            <person name="Venter J.C."/>
        </authorList>
    </citation>
    <scope>NUCLEOTIDE SEQUENCE [LARGE SCALE GENOMIC DNA]</scope>
    <source>
        <strain evidence="1 2">SIR-1</strain>
    </source>
</reference>
<dbReference type="AlphaFoldDB" id="A6GKT8"/>
<gene>
    <name evidence="1" type="ORF">PPSIR1_42367</name>
</gene>
<proteinExistence type="predicted"/>
<dbReference type="EMBL" id="ABCS01000232">
    <property type="protein sequence ID" value="EDM73514.1"/>
    <property type="molecule type" value="Genomic_DNA"/>
</dbReference>
<accession>A6GKT8</accession>
<dbReference type="OrthoDB" id="8089803at2"/>
<comment type="caution">
    <text evidence="1">The sequence shown here is derived from an EMBL/GenBank/DDBJ whole genome shotgun (WGS) entry which is preliminary data.</text>
</comment>
<protein>
    <submittedName>
        <fullName evidence="1">Uncharacterized protein</fullName>
    </submittedName>
</protein>
<organism evidence="1 2">
    <name type="scientific">Plesiocystis pacifica SIR-1</name>
    <dbReference type="NCBI Taxonomy" id="391625"/>
    <lineage>
        <taxon>Bacteria</taxon>
        <taxon>Pseudomonadati</taxon>
        <taxon>Myxococcota</taxon>
        <taxon>Polyangia</taxon>
        <taxon>Nannocystales</taxon>
        <taxon>Nannocystaceae</taxon>
        <taxon>Plesiocystis</taxon>
    </lineage>
</organism>
<evidence type="ECO:0000313" key="2">
    <source>
        <dbReference type="Proteomes" id="UP000005801"/>
    </source>
</evidence>
<feature type="non-terminal residue" evidence="1">
    <location>
        <position position="253"/>
    </location>
</feature>
<dbReference type="eggNOG" id="COG1413">
    <property type="taxonomic scope" value="Bacteria"/>
</dbReference>
<evidence type="ECO:0000313" key="1">
    <source>
        <dbReference type="EMBL" id="EDM73514.1"/>
    </source>
</evidence>
<keyword evidence="2" id="KW-1185">Reference proteome</keyword>
<sequence length="253" mass="27710">MNAPLTRPSFVEEVVYQHAEDAAFAWAQRHRALHSSGLDFGELERLDSNLRGHLEGLSLAGPDAWPVMHQAWRTCLPGERFAMACVSARLGHADGFELALEGLDELEGEDRREAEAALVDALVWLGRRPAIARAHAWMRERDVPRQHLAVRTLVQLREPPPFDLPAALRTFETPELRAALLELAVVLGELPPGGVHADATHHADARVRFAGALGLWRRGQPEGAHELLTLVDAGPDTGLSPRQLDLACALGFA</sequence>
<dbReference type="RefSeq" id="WP_006977324.1">
    <property type="nucleotide sequence ID" value="NZ_ABCS01000232.1"/>
</dbReference>
<dbReference type="Proteomes" id="UP000005801">
    <property type="component" value="Unassembled WGS sequence"/>
</dbReference>
<name>A6GKT8_9BACT</name>
<dbReference type="Gene3D" id="1.25.10.10">
    <property type="entry name" value="Leucine-rich Repeat Variant"/>
    <property type="match status" value="1"/>
</dbReference>
<dbReference type="InterPro" id="IPR011989">
    <property type="entry name" value="ARM-like"/>
</dbReference>